<evidence type="ECO:0000313" key="8">
    <source>
        <dbReference type="EMBL" id="KAG6459860.1"/>
    </source>
</evidence>
<feature type="compositionally biased region" description="Basic and acidic residues" evidence="6">
    <location>
        <begin position="523"/>
        <end position="532"/>
    </location>
</feature>
<keyword evidence="9" id="KW-1185">Reference proteome</keyword>
<dbReference type="Pfam" id="PF00096">
    <property type="entry name" value="zf-C2H2"/>
    <property type="match status" value="1"/>
</dbReference>
<evidence type="ECO:0000256" key="2">
    <source>
        <dbReference type="ARBA" id="ARBA00022737"/>
    </source>
</evidence>
<evidence type="ECO:0000259" key="7">
    <source>
        <dbReference type="PROSITE" id="PS50157"/>
    </source>
</evidence>
<feature type="compositionally biased region" description="Basic and acidic residues" evidence="6">
    <location>
        <begin position="393"/>
        <end position="419"/>
    </location>
</feature>
<feature type="domain" description="C2H2-type" evidence="7">
    <location>
        <begin position="16"/>
        <end position="44"/>
    </location>
</feature>
<keyword evidence="4" id="KW-0862">Zinc</keyword>
<feature type="compositionally biased region" description="Basic and acidic residues" evidence="6">
    <location>
        <begin position="502"/>
        <end position="513"/>
    </location>
</feature>
<keyword evidence="1" id="KW-0479">Metal-binding</keyword>
<comment type="caution">
    <text evidence="8">The sequence shown here is derived from an EMBL/GenBank/DDBJ whole genome shotgun (WGS) entry which is preliminary data.</text>
</comment>
<dbReference type="AlphaFoldDB" id="A0A922CUF0"/>
<reference evidence="8" key="2">
    <citation type="submission" date="2020-12" db="EMBL/GenBank/DDBJ databases">
        <authorList>
            <person name="Kanost M."/>
        </authorList>
    </citation>
    <scope>NUCLEOTIDE SEQUENCE</scope>
</reference>
<keyword evidence="2" id="KW-0677">Repeat</keyword>
<evidence type="ECO:0000256" key="1">
    <source>
        <dbReference type="ARBA" id="ARBA00022723"/>
    </source>
</evidence>
<dbReference type="InterPro" id="IPR013087">
    <property type="entry name" value="Znf_C2H2_type"/>
</dbReference>
<dbReference type="PROSITE" id="PS50157">
    <property type="entry name" value="ZINC_FINGER_C2H2_2"/>
    <property type="match status" value="2"/>
</dbReference>
<gene>
    <name evidence="8" type="ORF">O3G_MSEX011644</name>
</gene>
<dbReference type="PROSITE" id="PS00028">
    <property type="entry name" value="ZINC_FINGER_C2H2_1"/>
    <property type="match status" value="3"/>
</dbReference>
<dbReference type="GO" id="GO:0000981">
    <property type="term" value="F:DNA-binding transcription factor activity, RNA polymerase II-specific"/>
    <property type="evidence" value="ECO:0007669"/>
    <property type="project" value="TreeGrafter"/>
</dbReference>
<evidence type="ECO:0000256" key="4">
    <source>
        <dbReference type="ARBA" id="ARBA00022833"/>
    </source>
</evidence>
<evidence type="ECO:0000256" key="6">
    <source>
        <dbReference type="SAM" id="MobiDB-lite"/>
    </source>
</evidence>
<feature type="region of interest" description="Disordered" evidence="6">
    <location>
        <begin position="487"/>
        <end position="533"/>
    </location>
</feature>
<accession>A0A922CUF0</accession>
<dbReference type="Proteomes" id="UP000791440">
    <property type="component" value="Unassembled WGS sequence"/>
</dbReference>
<organism evidence="8 9">
    <name type="scientific">Manduca sexta</name>
    <name type="common">Tobacco hawkmoth</name>
    <name type="synonym">Tobacco hornworm</name>
    <dbReference type="NCBI Taxonomy" id="7130"/>
    <lineage>
        <taxon>Eukaryota</taxon>
        <taxon>Metazoa</taxon>
        <taxon>Ecdysozoa</taxon>
        <taxon>Arthropoda</taxon>
        <taxon>Hexapoda</taxon>
        <taxon>Insecta</taxon>
        <taxon>Pterygota</taxon>
        <taxon>Neoptera</taxon>
        <taxon>Endopterygota</taxon>
        <taxon>Lepidoptera</taxon>
        <taxon>Glossata</taxon>
        <taxon>Ditrysia</taxon>
        <taxon>Bombycoidea</taxon>
        <taxon>Sphingidae</taxon>
        <taxon>Sphinginae</taxon>
        <taxon>Sphingini</taxon>
        <taxon>Manduca</taxon>
    </lineage>
</organism>
<reference evidence="8" key="1">
    <citation type="journal article" date="2016" name="Insect Biochem. Mol. Biol.">
        <title>Multifaceted biological insights from a draft genome sequence of the tobacco hornworm moth, Manduca sexta.</title>
        <authorList>
            <person name="Kanost M.R."/>
            <person name="Arrese E.L."/>
            <person name="Cao X."/>
            <person name="Chen Y.R."/>
            <person name="Chellapilla S."/>
            <person name="Goldsmith M.R."/>
            <person name="Grosse-Wilde E."/>
            <person name="Heckel D.G."/>
            <person name="Herndon N."/>
            <person name="Jiang H."/>
            <person name="Papanicolaou A."/>
            <person name="Qu J."/>
            <person name="Soulages J.L."/>
            <person name="Vogel H."/>
            <person name="Walters J."/>
            <person name="Waterhouse R.M."/>
            <person name="Ahn S.J."/>
            <person name="Almeida F.C."/>
            <person name="An C."/>
            <person name="Aqrawi P."/>
            <person name="Bretschneider A."/>
            <person name="Bryant W.B."/>
            <person name="Bucks S."/>
            <person name="Chao H."/>
            <person name="Chevignon G."/>
            <person name="Christen J.M."/>
            <person name="Clarke D.F."/>
            <person name="Dittmer N.T."/>
            <person name="Ferguson L.C.F."/>
            <person name="Garavelou S."/>
            <person name="Gordon K.H.J."/>
            <person name="Gunaratna R.T."/>
            <person name="Han Y."/>
            <person name="Hauser F."/>
            <person name="He Y."/>
            <person name="Heidel-Fischer H."/>
            <person name="Hirsh A."/>
            <person name="Hu Y."/>
            <person name="Jiang H."/>
            <person name="Kalra D."/>
            <person name="Klinner C."/>
            <person name="Konig C."/>
            <person name="Kovar C."/>
            <person name="Kroll A.R."/>
            <person name="Kuwar S.S."/>
            <person name="Lee S.L."/>
            <person name="Lehman R."/>
            <person name="Li K."/>
            <person name="Li Z."/>
            <person name="Liang H."/>
            <person name="Lovelace S."/>
            <person name="Lu Z."/>
            <person name="Mansfield J.H."/>
            <person name="McCulloch K.J."/>
            <person name="Mathew T."/>
            <person name="Morton B."/>
            <person name="Muzny D.M."/>
            <person name="Neunemann D."/>
            <person name="Ongeri F."/>
            <person name="Pauchet Y."/>
            <person name="Pu L.L."/>
            <person name="Pyrousis I."/>
            <person name="Rao X.J."/>
            <person name="Redding A."/>
            <person name="Roesel C."/>
            <person name="Sanchez-Gracia A."/>
            <person name="Schaack S."/>
            <person name="Shukla A."/>
            <person name="Tetreau G."/>
            <person name="Wang Y."/>
            <person name="Xiong G.H."/>
            <person name="Traut W."/>
            <person name="Walsh T.K."/>
            <person name="Worley K.C."/>
            <person name="Wu D."/>
            <person name="Wu W."/>
            <person name="Wu Y.Q."/>
            <person name="Zhang X."/>
            <person name="Zou Z."/>
            <person name="Zucker H."/>
            <person name="Briscoe A.D."/>
            <person name="Burmester T."/>
            <person name="Clem R.J."/>
            <person name="Feyereisen R."/>
            <person name="Grimmelikhuijzen C.J.P."/>
            <person name="Hamodrakas S.J."/>
            <person name="Hansson B.S."/>
            <person name="Huguet E."/>
            <person name="Jermiin L.S."/>
            <person name="Lan Q."/>
            <person name="Lehman H.K."/>
            <person name="Lorenzen M."/>
            <person name="Merzendorfer H."/>
            <person name="Michalopoulos I."/>
            <person name="Morton D.B."/>
            <person name="Muthukrishnan S."/>
            <person name="Oakeshott J.G."/>
            <person name="Palmer W."/>
            <person name="Park Y."/>
            <person name="Passarelli A.L."/>
            <person name="Rozas J."/>
            <person name="Schwartz L.M."/>
            <person name="Smith W."/>
            <person name="Southgate A."/>
            <person name="Vilcinskas A."/>
            <person name="Vogt R."/>
            <person name="Wang P."/>
            <person name="Werren J."/>
            <person name="Yu X.Q."/>
            <person name="Zhou J.J."/>
            <person name="Brown S.J."/>
            <person name="Scherer S.E."/>
            <person name="Richards S."/>
            <person name="Blissard G.W."/>
        </authorList>
    </citation>
    <scope>NUCLEOTIDE SEQUENCE</scope>
</reference>
<evidence type="ECO:0000256" key="3">
    <source>
        <dbReference type="ARBA" id="ARBA00022771"/>
    </source>
</evidence>
<dbReference type="PANTHER" id="PTHR24408">
    <property type="entry name" value="ZINC FINGER PROTEIN"/>
    <property type="match status" value="1"/>
</dbReference>
<evidence type="ECO:0000256" key="5">
    <source>
        <dbReference type="PROSITE-ProRule" id="PRU00042"/>
    </source>
</evidence>
<dbReference type="InterPro" id="IPR036236">
    <property type="entry name" value="Znf_C2H2_sf"/>
</dbReference>
<dbReference type="Gene3D" id="3.30.160.60">
    <property type="entry name" value="Classic Zinc Finger"/>
    <property type="match status" value="1"/>
</dbReference>
<dbReference type="SUPFAM" id="SSF57667">
    <property type="entry name" value="beta-beta-alpha zinc fingers"/>
    <property type="match status" value="1"/>
</dbReference>
<name>A0A922CUF0_MANSE</name>
<dbReference type="PANTHER" id="PTHR24408:SF58">
    <property type="entry name" value="TRANSCRIPTION FACTOR (TFIIIA), PUTATIVE (AFU_ORTHOLOGUE AFUA_1G05150)-RELATED"/>
    <property type="match status" value="1"/>
</dbReference>
<dbReference type="GO" id="GO:0005634">
    <property type="term" value="C:nucleus"/>
    <property type="evidence" value="ECO:0007669"/>
    <property type="project" value="TreeGrafter"/>
</dbReference>
<dbReference type="SMART" id="SM00355">
    <property type="entry name" value="ZnF_C2H2"/>
    <property type="match status" value="3"/>
</dbReference>
<sequence>MVAKIPGRLKTRRPTCKCEVCGCSFHSIQALRSHQACVHPRSSRRVAYKPKIEVIARRKLVPLKKTMKPANTNVKLAKTIEKPVSSVKSDDSKPYNTRRTEFECPVCTKIFRVYFSAYRHIQKNHCINDDGESVAANSPDLIQPTRIELCMSCNMRVATNLPHTCNTESTTTNYTCLGCEKTFSSLHTFQTHIQDQHSDETEKYMFPDMATYTAWKEDMESQTKIKYVELSKQDSNRFYHCEHMTKDEKTTHSCPSSLSMQEISKEVRVSFYEEHFGHDLGLYKIPEMYKKYLISLDDSEIEADTKSKDTADVYDEFKQVMNNIIVSSKRIDVNDLNTLLSKALEMSSILKKYEEHVPDVNKSITDDEISKLLDKPLRKRKIDVEDSIAKRLRKDKDAVSQKPEPDQKKEEKPQVKELKTYTNPKNLLLPKEEDKKEVQSPSSFNESYKNFVDASYKIMDKPKPKPKVDMKKKEIVKTKVGQFKPLSPKETKVVHVKPNILNREKSVHNESPKTNKSVQFEVSPKEKPKETKTVQVKPNIIQKDSKMQIKVKDYISDWNFTKIKPDFDYEVKEQENDCNILIIKI</sequence>
<dbReference type="GO" id="GO:0043565">
    <property type="term" value="F:sequence-specific DNA binding"/>
    <property type="evidence" value="ECO:0007669"/>
    <property type="project" value="TreeGrafter"/>
</dbReference>
<feature type="region of interest" description="Disordered" evidence="6">
    <location>
        <begin position="393"/>
        <end position="443"/>
    </location>
</feature>
<keyword evidence="3 5" id="KW-0863">Zinc-finger</keyword>
<feature type="domain" description="C2H2-type" evidence="7">
    <location>
        <begin position="174"/>
        <end position="202"/>
    </location>
</feature>
<dbReference type="GO" id="GO:0008270">
    <property type="term" value="F:zinc ion binding"/>
    <property type="evidence" value="ECO:0007669"/>
    <property type="project" value="UniProtKB-KW"/>
</dbReference>
<dbReference type="EMBL" id="JH668642">
    <property type="protein sequence ID" value="KAG6459860.1"/>
    <property type="molecule type" value="Genomic_DNA"/>
</dbReference>
<proteinExistence type="predicted"/>
<evidence type="ECO:0000313" key="9">
    <source>
        <dbReference type="Proteomes" id="UP000791440"/>
    </source>
</evidence>
<protein>
    <recommendedName>
        <fullName evidence="7">C2H2-type domain-containing protein</fullName>
    </recommendedName>
</protein>